<dbReference type="Proteomes" id="UP000252107">
    <property type="component" value="Unassembled WGS sequence"/>
</dbReference>
<evidence type="ECO:0000256" key="1">
    <source>
        <dbReference type="SAM" id="Phobius"/>
    </source>
</evidence>
<gene>
    <name evidence="2" type="ORF">A6770_38035</name>
</gene>
<evidence type="ECO:0000313" key="2">
    <source>
        <dbReference type="EMBL" id="RCJ40142.1"/>
    </source>
</evidence>
<dbReference type="EMBL" id="LXQD01000055">
    <property type="protein sequence ID" value="RCJ40142.1"/>
    <property type="molecule type" value="Genomic_DNA"/>
</dbReference>
<protein>
    <submittedName>
        <fullName evidence="2">Uncharacterized protein</fullName>
    </submittedName>
</protein>
<keyword evidence="1" id="KW-0812">Transmembrane</keyword>
<sequence length="328" mass="36607">MQDLLARNIRLSVTISLLIASSLLLIVTIIFTPHNELLNVIGLSISTSGFATSLVQIIEQLTERIEKFSNQRRFLRLFGCDDKTNGDGSIAIIVPAFDLNPTNSQQTGNSLKQQAQKLVWKFSTNAAIKNDVTAASYFVSAFSKLGLPVPQIKWDEEININDDDGVKTYILIGLSNDVIEFVKKSTDRYFSISQKTDVNNNLAEIIIKGGLFDNYNQLIEEARWTSYSVLLDSQTSIPKNSVDYALFAKFRINKKVFIICGGGTEWGTRDIGTHISGSGWRRIYSDLIIEKGAHITAKEAFAVVFQLTINKQQSQSISIVQKCIKKNK</sequence>
<name>A0A367RY71_9NOSO</name>
<accession>A0A367RY71</accession>
<proteinExistence type="predicted"/>
<keyword evidence="1" id="KW-1133">Transmembrane helix</keyword>
<keyword evidence="3" id="KW-1185">Reference proteome</keyword>
<organism evidence="2 3">
    <name type="scientific">Nostoc minutum NIES-26</name>
    <dbReference type="NCBI Taxonomy" id="1844469"/>
    <lineage>
        <taxon>Bacteria</taxon>
        <taxon>Bacillati</taxon>
        <taxon>Cyanobacteriota</taxon>
        <taxon>Cyanophyceae</taxon>
        <taxon>Nostocales</taxon>
        <taxon>Nostocaceae</taxon>
        <taxon>Nostoc</taxon>
    </lineage>
</organism>
<comment type="caution">
    <text evidence="2">The sequence shown here is derived from an EMBL/GenBank/DDBJ whole genome shotgun (WGS) entry which is preliminary data.</text>
</comment>
<feature type="transmembrane region" description="Helical" evidence="1">
    <location>
        <begin position="12"/>
        <end position="31"/>
    </location>
</feature>
<evidence type="ECO:0000313" key="3">
    <source>
        <dbReference type="Proteomes" id="UP000252107"/>
    </source>
</evidence>
<dbReference type="AlphaFoldDB" id="A0A367RY71"/>
<keyword evidence="1" id="KW-0472">Membrane</keyword>
<reference evidence="2" key="1">
    <citation type="submission" date="2016-04" db="EMBL/GenBank/DDBJ databases">
        <authorList>
            <person name="Tabuchi Yagui T.R."/>
        </authorList>
    </citation>
    <scope>NUCLEOTIDE SEQUENCE [LARGE SCALE GENOMIC DNA]</scope>
    <source>
        <strain evidence="2">NIES-26</strain>
    </source>
</reference>